<dbReference type="Proteomes" id="UP000831786">
    <property type="component" value="Chromosome"/>
</dbReference>
<keyword evidence="3" id="KW-0808">Transferase</keyword>
<keyword evidence="2" id="KW-0732">Signal</keyword>
<feature type="signal peptide" evidence="2">
    <location>
        <begin position="1"/>
        <end position="25"/>
    </location>
</feature>
<feature type="chain" id="PRO_5046800211" evidence="2">
    <location>
        <begin position="26"/>
        <end position="200"/>
    </location>
</feature>
<evidence type="ECO:0000256" key="2">
    <source>
        <dbReference type="SAM" id="SignalP"/>
    </source>
</evidence>
<dbReference type="EMBL" id="CP095045">
    <property type="protein sequence ID" value="UOQ56496.1"/>
    <property type="molecule type" value="Genomic_DNA"/>
</dbReference>
<dbReference type="RefSeq" id="WP_244726836.1">
    <property type="nucleotide sequence ID" value="NZ_CP095045.1"/>
</dbReference>
<feature type="compositionally biased region" description="Acidic residues" evidence="1">
    <location>
        <begin position="190"/>
        <end position="200"/>
    </location>
</feature>
<keyword evidence="4" id="KW-1185">Reference proteome</keyword>
<proteinExistence type="predicted"/>
<dbReference type="GO" id="GO:0008168">
    <property type="term" value="F:methyltransferase activity"/>
    <property type="evidence" value="ECO:0007669"/>
    <property type="project" value="UniProtKB-KW"/>
</dbReference>
<name>A0ABY4FIJ5_9MICO</name>
<evidence type="ECO:0000313" key="3">
    <source>
        <dbReference type="EMBL" id="UOQ56496.1"/>
    </source>
</evidence>
<keyword evidence="3" id="KW-0489">Methyltransferase</keyword>
<sequence length="200" mass="20596">MKFRIASSIALAAALALGATGCSLIAPQGTLEPYAPSDGIDVSVGGVHVRNIMLIADETGENFNVVFGAVNSTGAPQDVTISFTGEGSSRAAAEFTVPTGNTLFGNPAGEEAPVLVTIPDLKPGATVSAYFQTAGASELQREVPVLDGTLADYRDYVLPADFSQSADESAAQEKTAAEDEQADQSHVGDDVTDVEQAETE</sequence>
<evidence type="ECO:0000256" key="1">
    <source>
        <dbReference type="SAM" id="MobiDB-lite"/>
    </source>
</evidence>
<dbReference type="PROSITE" id="PS51257">
    <property type="entry name" value="PROKAR_LIPOPROTEIN"/>
    <property type="match status" value="1"/>
</dbReference>
<dbReference type="GO" id="GO:0032259">
    <property type="term" value="P:methylation"/>
    <property type="evidence" value="ECO:0007669"/>
    <property type="project" value="UniProtKB-KW"/>
</dbReference>
<protein>
    <submittedName>
        <fullName evidence="3">DNA modification methylase</fullName>
    </submittedName>
</protein>
<accession>A0ABY4FIJ5</accession>
<feature type="region of interest" description="Disordered" evidence="1">
    <location>
        <begin position="164"/>
        <end position="200"/>
    </location>
</feature>
<reference evidence="3 4" key="1">
    <citation type="submission" date="2022-04" db="EMBL/GenBank/DDBJ databases">
        <title>Leucobacter sp. isolated from rhizosphere of garlic.</title>
        <authorList>
            <person name="Won M."/>
            <person name="Lee C.-M."/>
            <person name="Woen H.-Y."/>
            <person name="Kwon S.-W."/>
        </authorList>
    </citation>
    <scope>NUCLEOTIDE SEQUENCE [LARGE SCALE GENOMIC DNA]</scope>
    <source>
        <strain evidence="3 4">H21R-40</strain>
    </source>
</reference>
<evidence type="ECO:0000313" key="4">
    <source>
        <dbReference type="Proteomes" id="UP000831786"/>
    </source>
</evidence>
<gene>
    <name evidence="3" type="ORF">MUN78_12520</name>
</gene>
<organism evidence="3 4">
    <name type="scientific">Leucobacter allii</name>
    <dbReference type="NCBI Taxonomy" id="2932247"/>
    <lineage>
        <taxon>Bacteria</taxon>
        <taxon>Bacillati</taxon>
        <taxon>Actinomycetota</taxon>
        <taxon>Actinomycetes</taxon>
        <taxon>Micrococcales</taxon>
        <taxon>Microbacteriaceae</taxon>
        <taxon>Leucobacter</taxon>
    </lineage>
</organism>